<dbReference type="PANTHER" id="PTHR35175">
    <property type="entry name" value="DUF1289 DOMAIN-CONTAINING PROTEIN"/>
    <property type="match status" value="1"/>
</dbReference>
<evidence type="ECO:0000313" key="2">
    <source>
        <dbReference type="Proteomes" id="UP000783102"/>
    </source>
</evidence>
<dbReference type="AlphaFoldDB" id="A0A9Q2WJQ5"/>
<dbReference type="PANTHER" id="PTHR35175:SF2">
    <property type="entry name" value="DUF1289 DOMAIN-CONTAINING PROTEIN"/>
    <property type="match status" value="1"/>
</dbReference>
<reference evidence="1" key="1">
    <citation type="journal article" date="2021" name="Genome Biol. Evol.">
        <title>Continental-Scale Gene Flow Prevents Allopatric Divergence of Pelagic Freshwater Bacteria.</title>
        <authorList>
            <person name="Hoetzinger M."/>
            <person name="Pitt A."/>
            <person name="Huemer A."/>
            <person name="Hahn M.W."/>
        </authorList>
    </citation>
    <scope>NUCLEOTIDE SEQUENCE</scope>
    <source>
        <strain evidence="1">SM1-W8</strain>
    </source>
</reference>
<gene>
    <name evidence="1" type="ORF">G6731_06240</name>
</gene>
<evidence type="ECO:0000313" key="1">
    <source>
        <dbReference type="EMBL" id="MBT8551555.1"/>
    </source>
</evidence>
<comment type="caution">
    <text evidence="1">The sequence shown here is derived from an EMBL/GenBank/DDBJ whole genome shotgun (WGS) entry which is preliminary data.</text>
</comment>
<name>A0A9Q2WJQ5_9BURK</name>
<dbReference type="Proteomes" id="UP000783102">
    <property type="component" value="Unassembled WGS sequence"/>
</dbReference>
<organism evidence="1 2">
    <name type="scientific">Polynucleobacter paneuropaeus</name>
    <dbReference type="NCBI Taxonomy" id="2527775"/>
    <lineage>
        <taxon>Bacteria</taxon>
        <taxon>Pseudomonadati</taxon>
        <taxon>Pseudomonadota</taxon>
        <taxon>Betaproteobacteria</taxon>
        <taxon>Burkholderiales</taxon>
        <taxon>Burkholderiaceae</taxon>
        <taxon>Polynucleobacter</taxon>
    </lineage>
</organism>
<dbReference type="Pfam" id="PF06945">
    <property type="entry name" value="DUF1289"/>
    <property type="match status" value="1"/>
</dbReference>
<dbReference type="InterPro" id="IPR010710">
    <property type="entry name" value="DUF1289"/>
</dbReference>
<protein>
    <submittedName>
        <fullName evidence="1">DUF1289 domain-containing protein</fullName>
    </submittedName>
</protein>
<proteinExistence type="predicted"/>
<dbReference type="EMBL" id="JAANEY010000001">
    <property type="protein sequence ID" value="MBT8551555.1"/>
    <property type="molecule type" value="Genomic_DNA"/>
</dbReference>
<accession>A0A9Q2WJQ5</accession>
<sequence>MKTVPSPCNNFCEIDPQNGYCRGCYRTLTEITSWSVMTDAEKLAVYAHLSERRPQ</sequence>